<evidence type="ECO:0000259" key="4">
    <source>
        <dbReference type="SMART" id="SM01008"/>
    </source>
</evidence>
<reference evidence="6" key="1">
    <citation type="submission" date="2014-11" db="EMBL/GenBank/DDBJ databases">
        <authorList>
            <person name="Hornung B.V."/>
        </authorList>
    </citation>
    <scope>NUCLEOTIDE SEQUENCE</scope>
    <source>
        <strain evidence="6">INE</strain>
    </source>
</reference>
<reference evidence="5" key="2">
    <citation type="submission" date="2020-01" db="EMBL/GenBank/DDBJ databases">
        <authorList>
            <person name="Hornung B."/>
        </authorList>
    </citation>
    <scope>NUCLEOTIDE SEQUENCE</scope>
    <source>
        <strain evidence="5">PacBioINE</strain>
    </source>
</reference>
<dbReference type="SUPFAM" id="SSF56003">
    <property type="entry name" value="Molybdenum cofactor-binding domain"/>
    <property type="match status" value="1"/>
</dbReference>
<dbReference type="InterPro" id="IPR016208">
    <property type="entry name" value="Ald_Oxase/xanthine_DH-like"/>
</dbReference>
<name>A0A8S0X4W5_9FIRM</name>
<proteinExistence type="predicted"/>
<dbReference type="Proteomes" id="UP000836597">
    <property type="component" value="Chromosome"/>
</dbReference>
<dbReference type="Pfam" id="PF02738">
    <property type="entry name" value="MoCoBD_1"/>
    <property type="match status" value="1"/>
</dbReference>
<evidence type="ECO:0000256" key="3">
    <source>
        <dbReference type="ARBA" id="ARBA00053029"/>
    </source>
</evidence>
<evidence type="ECO:0000256" key="2">
    <source>
        <dbReference type="ARBA" id="ARBA00023002"/>
    </source>
</evidence>
<evidence type="ECO:0000313" key="5">
    <source>
        <dbReference type="EMBL" id="CAA7601140.1"/>
    </source>
</evidence>
<gene>
    <name evidence="5" type="ORF">DEACI_1793</name>
    <name evidence="6" type="ORF">DEACI_3060</name>
</gene>
<keyword evidence="1" id="KW-0500">Molybdenum</keyword>
<dbReference type="Pfam" id="PF01315">
    <property type="entry name" value="Ald_Xan_dh_C"/>
    <property type="match status" value="1"/>
</dbReference>
<dbReference type="Gene3D" id="3.30.365.10">
    <property type="entry name" value="Aldehyde oxidase/xanthine dehydrogenase, molybdopterin binding domain"/>
    <property type="match status" value="4"/>
</dbReference>
<accession>A0A8S0X4W5</accession>
<evidence type="ECO:0000256" key="1">
    <source>
        <dbReference type="ARBA" id="ARBA00022505"/>
    </source>
</evidence>
<dbReference type="Pfam" id="PF20256">
    <property type="entry name" value="MoCoBD_2"/>
    <property type="match status" value="1"/>
</dbReference>
<feature type="domain" description="Aldehyde oxidase/xanthine dehydrogenase a/b hammerhead" evidence="4">
    <location>
        <begin position="21"/>
        <end position="127"/>
    </location>
</feature>
<dbReference type="InterPro" id="IPR000674">
    <property type="entry name" value="Ald_Oxase/Xan_DH_a/b"/>
</dbReference>
<evidence type="ECO:0000313" key="7">
    <source>
        <dbReference type="Proteomes" id="UP001071230"/>
    </source>
</evidence>
<dbReference type="Proteomes" id="UP001071230">
    <property type="component" value="Unassembled WGS sequence"/>
</dbReference>
<dbReference type="GO" id="GO:0016491">
    <property type="term" value="F:oxidoreductase activity"/>
    <property type="evidence" value="ECO:0007669"/>
    <property type="project" value="UniProtKB-KW"/>
</dbReference>
<dbReference type="SUPFAM" id="SSF54665">
    <property type="entry name" value="CO dehydrogenase molybdoprotein N-domain-like"/>
    <property type="match status" value="1"/>
</dbReference>
<dbReference type="SMART" id="SM01008">
    <property type="entry name" value="Ald_Xan_dh_C"/>
    <property type="match status" value="1"/>
</dbReference>
<dbReference type="EMBL" id="CDGJ01000082">
    <property type="protein sequence ID" value="CEJ08581.1"/>
    <property type="molecule type" value="Genomic_DNA"/>
</dbReference>
<keyword evidence="7" id="KW-1185">Reference proteome</keyword>
<dbReference type="InterPro" id="IPR046867">
    <property type="entry name" value="AldOxase/xan_DH_MoCoBD2"/>
</dbReference>
<evidence type="ECO:0000313" key="6">
    <source>
        <dbReference type="EMBL" id="CEJ08581.1"/>
    </source>
</evidence>
<dbReference type="RefSeq" id="WP_240984707.1">
    <property type="nucleotide sequence ID" value="NZ_CDGJ01000082.1"/>
</dbReference>
<dbReference type="EMBL" id="LR746496">
    <property type="protein sequence ID" value="CAA7601140.1"/>
    <property type="molecule type" value="Genomic_DNA"/>
</dbReference>
<dbReference type="EC" id="1.-.-.-" evidence="5"/>
<protein>
    <submittedName>
        <fullName evidence="6">4-hydroxybenzoyl-CoA reductase subunit alpha</fullName>
    </submittedName>
    <submittedName>
        <fullName evidence="5">Aldehyde oxidase and xanthine dehydrogenase, a/b hammerhead domain protein</fullName>
        <ecNumber evidence="5">1.-.-.-</ecNumber>
    </submittedName>
</protein>
<dbReference type="AlphaFoldDB" id="A0A8S0X4W5"/>
<dbReference type="GO" id="GO:0005506">
    <property type="term" value="F:iron ion binding"/>
    <property type="evidence" value="ECO:0007669"/>
    <property type="project" value="InterPro"/>
</dbReference>
<dbReference type="Gene3D" id="3.90.1170.50">
    <property type="entry name" value="Aldehyde oxidase/xanthine dehydrogenase, a/b hammerhead"/>
    <property type="match status" value="1"/>
</dbReference>
<dbReference type="PANTHER" id="PTHR11908:SF132">
    <property type="entry name" value="ALDEHYDE OXIDASE 1-RELATED"/>
    <property type="match status" value="1"/>
</dbReference>
<dbReference type="KEGG" id="aacx:DEACI_1793"/>
<comment type="cofactor">
    <cofactor evidence="3">
        <name>Mo-molybdopterin cytosine dinucleotide</name>
        <dbReference type="ChEBI" id="CHEBI:71308"/>
    </cofactor>
</comment>
<organism evidence="5">
    <name type="scientific">Acididesulfobacillus acetoxydans</name>
    <dbReference type="NCBI Taxonomy" id="1561005"/>
    <lineage>
        <taxon>Bacteria</taxon>
        <taxon>Bacillati</taxon>
        <taxon>Bacillota</taxon>
        <taxon>Clostridia</taxon>
        <taxon>Eubacteriales</taxon>
        <taxon>Peptococcaceae</taxon>
        <taxon>Acididesulfobacillus</taxon>
    </lineage>
</organism>
<dbReference type="FunFam" id="3.30.365.10:FF:000001">
    <property type="entry name" value="Xanthine dehydrogenase oxidase"/>
    <property type="match status" value="1"/>
</dbReference>
<dbReference type="InterPro" id="IPR008274">
    <property type="entry name" value="AldOxase/xan_DH_MoCoBD1"/>
</dbReference>
<dbReference type="InterPro" id="IPR036856">
    <property type="entry name" value="Ald_Oxase/Xan_DH_a/b_sf"/>
</dbReference>
<sequence length="766" mass="82471">MKDLTVVGKSLPRVDAPAKVRGEALYSDDLVLPHMAFGKIKRSPHAHALITSIHYERALALPGVLAVITGEDAPTAYGIVPQAPTEYALAVDKVRYAGEGVAAVAAVDEETAEEALERIEVEYEVLPAVFDPLEAMERPDVVIHAKAKNNVMYEGKQEFGDVDKAMAASDFVLERRFKTSYVNHAFLEPHSALAHFDANGFLTVYSSTQIPHYLHRTLSLVLALPMNRIRVSVPAVGGGFGGKGEVASSELCAALLARKTGRPVKVTYERSEVFAQHKGRHPCVMEMKIGVSREGIIQAVDFDNILDGGAYGGWGIIVLFYTAAMIHLPYKVPNARFHGRRVYTNKPTTGAMRGLGGVQPRFAMESMLEDIAKELGMSPYDLRLRNAVESGYTTRSNVYVPQAEFKKCLETAAERSGYLEKQGKLPPGRGIGMAGGYYISGTAYTLYMSYKPHSSALIRVDTEGGITLYTGATDIGQGSNTVLPMIAAEELGVEASEVHIISGDTQLTPFDLGSFASRVTYGAGQAVRSAAQAINRKLYEVAAVELGVRADQLISREGRIFSRYEPVRTLDFTAAVAKYIDARGPLSAMGHYSPPRKGMKGVQGANIGQSPTFGFSAQVTEVEVDLETGQVKVLKVTEAGDCGQPINPMSVEGQVEGSIVMGMGQALFEEIKVGSDGRLLNPSLHDYKIPTAIDIPEIDSTIVESYDPSAPFGAKESGEGPIQPVIPAIANAICDAIGVRFLELPITAEKILQALKDKNSGKSVSL</sequence>
<keyword evidence="2 5" id="KW-0560">Oxidoreductase</keyword>
<dbReference type="InterPro" id="IPR037165">
    <property type="entry name" value="AldOxase/xan_DH_Mopterin-bd_sf"/>
</dbReference>
<dbReference type="PANTHER" id="PTHR11908">
    <property type="entry name" value="XANTHINE DEHYDROGENASE"/>
    <property type="match status" value="1"/>
</dbReference>